<dbReference type="InterPro" id="IPR036397">
    <property type="entry name" value="RNaseH_sf"/>
</dbReference>
<reference evidence="1" key="1">
    <citation type="submission" date="2020-10" db="EMBL/GenBank/DDBJ databases">
        <title>Connecting structure to function with the recovery of over 1000 high-quality activated sludge metagenome-assembled genomes encoding full-length rRNA genes using long-read sequencing.</title>
        <authorList>
            <person name="Singleton C.M."/>
            <person name="Petriglieri F."/>
            <person name="Kristensen J.M."/>
            <person name="Kirkegaard R.H."/>
            <person name="Michaelsen T.Y."/>
            <person name="Andersen M.H."/>
            <person name="Karst S.M."/>
            <person name="Dueholm M.S."/>
            <person name="Nielsen P.H."/>
            <person name="Albertsen M."/>
        </authorList>
    </citation>
    <scope>NUCLEOTIDE SEQUENCE</scope>
    <source>
        <strain evidence="1">Bjer_18-Q3-R1-45_BAT3C.347</strain>
    </source>
</reference>
<name>A0A9D7E7E4_9PROT</name>
<evidence type="ECO:0000313" key="1">
    <source>
        <dbReference type="EMBL" id="MBK6972512.1"/>
    </source>
</evidence>
<dbReference type="SUPFAM" id="SSF53098">
    <property type="entry name" value="Ribonuclease H-like"/>
    <property type="match status" value="1"/>
</dbReference>
<accession>A0A9D7E7E4</accession>
<dbReference type="Gene3D" id="3.30.420.10">
    <property type="entry name" value="Ribonuclease H-like superfamily/Ribonuclease H"/>
    <property type="match status" value="1"/>
</dbReference>
<comment type="caution">
    <text evidence="1">The sequence shown here is derived from an EMBL/GenBank/DDBJ whole genome shotgun (WGS) entry which is preliminary data.</text>
</comment>
<evidence type="ECO:0008006" key="3">
    <source>
        <dbReference type="Google" id="ProtNLM"/>
    </source>
</evidence>
<dbReference type="GO" id="GO:0003676">
    <property type="term" value="F:nucleic acid binding"/>
    <property type="evidence" value="ECO:0007669"/>
    <property type="project" value="InterPro"/>
</dbReference>
<dbReference type="EMBL" id="JADJEV010000003">
    <property type="protein sequence ID" value="MBK6972512.1"/>
    <property type="molecule type" value="Genomic_DNA"/>
</dbReference>
<dbReference type="AlphaFoldDB" id="A0A9D7E7E4"/>
<dbReference type="InterPro" id="IPR012337">
    <property type="entry name" value="RNaseH-like_sf"/>
</dbReference>
<proteinExistence type="predicted"/>
<evidence type="ECO:0000313" key="2">
    <source>
        <dbReference type="Proteomes" id="UP000807785"/>
    </source>
</evidence>
<organism evidence="1 2">
    <name type="scientific">Candidatus Methylophosphatis roskildensis</name>
    <dbReference type="NCBI Taxonomy" id="2899263"/>
    <lineage>
        <taxon>Bacteria</taxon>
        <taxon>Pseudomonadati</taxon>
        <taxon>Pseudomonadota</taxon>
        <taxon>Betaproteobacteria</taxon>
        <taxon>Nitrosomonadales</taxon>
        <taxon>Sterolibacteriaceae</taxon>
        <taxon>Candidatus Methylophosphatis</taxon>
    </lineage>
</organism>
<sequence>MSLGTWLNRNLLRQSTTEKVPTDALVEIRFSVLDLDVTGTAVSRDSVWGIALLPVEAASFRVSDIKYYDVPAQGPGVAGDLAVWRNDYSELARIMTDSLIVTYNVRFVRAMMERLCARFGLEPPSQEWMEITAFLDEWDSGDSAVTNMSYWLQKMQRGPRRPHDAVYDVHLMAQMLLAVLAYSEESGHETLETVVRNSKARAWLRG</sequence>
<protein>
    <recommendedName>
        <fullName evidence="3">Exonuclease domain-containing protein</fullName>
    </recommendedName>
</protein>
<gene>
    <name evidence="1" type="ORF">IPH26_06045</name>
</gene>
<dbReference type="Proteomes" id="UP000807785">
    <property type="component" value="Unassembled WGS sequence"/>
</dbReference>